<proteinExistence type="predicted"/>
<evidence type="ECO:0000256" key="1">
    <source>
        <dbReference type="SAM" id="MobiDB-lite"/>
    </source>
</evidence>
<name>A0ABP5TGR0_9ACTN</name>
<accession>A0ABP5TGR0</accession>
<reference evidence="3" key="1">
    <citation type="journal article" date="2019" name="Int. J. Syst. Evol. Microbiol.">
        <title>The Global Catalogue of Microorganisms (GCM) 10K type strain sequencing project: providing services to taxonomists for standard genome sequencing and annotation.</title>
        <authorList>
            <consortium name="The Broad Institute Genomics Platform"/>
            <consortium name="The Broad Institute Genome Sequencing Center for Infectious Disease"/>
            <person name="Wu L."/>
            <person name="Ma J."/>
        </authorList>
    </citation>
    <scope>NUCLEOTIDE SEQUENCE [LARGE SCALE GENOMIC DNA]</scope>
    <source>
        <strain evidence="3">JCM 3272</strain>
    </source>
</reference>
<feature type="region of interest" description="Disordered" evidence="1">
    <location>
        <begin position="1"/>
        <end position="58"/>
    </location>
</feature>
<feature type="compositionally biased region" description="Polar residues" evidence="1">
    <location>
        <begin position="1"/>
        <end position="18"/>
    </location>
</feature>
<keyword evidence="3" id="KW-1185">Reference proteome</keyword>
<dbReference type="Proteomes" id="UP001501444">
    <property type="component" value="Unassembled WGS sequence"/>
</dbReference>
<comment type="caution">
    <text evidence="2">The sequence shown here is derived from an EMBL/GenBank/DDBJ whole genome shotgun (WGS) entry which is preliminary data.</text>
</comment>
<evidence type="ECO:0000313" key="3">
    <source>
        <dbReference type="Proteomes" id="UP001501444"/>
    </source>
</evidence>
<protein>
    <submittedName>
        <fullName evidence="2">Uncharacterized protein</fullName>
    </submittedName>
</protein>
<gene>
    <name evidence="2" type="ORF">GCM10010170_042920</name>
</gene>
<sequence>MASVASSTHPGSTPSFSVPRTEITEPAGGGAAAVGAVEEASGEDGTTEGGARAGEDPS</sequence>
<dbReference type="EMBL" id="BAAARV010000032">
    <property type="protein sequence ID" value="GAA2352293.1"/>
    <property type="molecule type" value="Genomic_DNA"/>
</dbReference>
<organism evidence="2 3">
    <name type="scientific">Dactylosporangium salmoneum</name>
    <dbReference type="NCBI Taxonomy" id="53361"/>
    <lineage>
        <taxon>Bacteria</taxon>
        <taxon>Bacillati</taxon>
        <taxon>Actinomycetota</taxon>
        <taxon>Actinomycetes</taxon>
        <taxon>Micromonosporales</taxon>
        <taxon>Micromonosporaceae</taxon>
        <taxon>Dactylosporangium</taxon>
    </lineage>
</organism>
<evidence type="ECO:0000313" key="2">
    <source>
        <dbReference type="EMBL" id="GAA2352293.1"/>
    </source>
</evidence>